<accession>A0ABS4ITY4</accession>
<organism evidence="2 3">
    <name type="scientific">Paenibacillus eucommiae</name>
    <dbReference type="NCBI Taxonomy" id="1355755"/>
    <lineage>
        <taxon>Bacteria</taxon>
        <taxon>Bacillati</taxon>
        <taxon>Bacillota</taxon>
        <taxon>Bacilli</taxon>
        <taxon>Bacillales</taxon>
        <taxon>Paenibacillaceae</taxon>
        <taxon>Paenibacillus</taxon>
    </lineage>
</organism>
<feature type="transmembrane region" description="Helical" evidence="1">
    <location>
        <begin position="257"/>
        <end position="280"/>
    </location>
</feature>
<feature type="transmembrane region" description="Helical" evidence="1">
    <location>
        <begin position="185"/>
        <end position="203"/>
    </location>
</feature>
<reference evidence="2 3" key="1">
    <citation type="submission" date="2021-03" db="EMBL/GenBank/DDBJ databases">
        <title>Genomic Encyclopedia of Type Strains, Phase IV (KMG-IV): sequencing the most valuable type-strain genomes for metagenomic binning, comparative biology and taxonomic classification.</title>
        <authorList>
            <person name="Goeker M."/>
        </authorList>
    </citation>
    <scope>NUCLEOTIDE SEQUENCE [LARGE SCALE GENOMIC DNA]</scope>
    <source>
        <strain evidence="2 3">DSM 26048</strain>
    </source>
</reference>
<dbReference type="EMBL" id="JAGGLB010000004">
    <property type="protein sequence ID" value="MBP1990326.1"/>
    <property type="molecule type" value="Genomic_DNA"/>
</dbReference>
<protein>
    <submittedName>
        <fullName evidence="2">Membrane protein YphA (DoxX/SURF4 family)</fullName>
    </submittedName>
</protein>
<name>A0ABS4ITY4_9BACL</name>
<keyword evidence="1" id="KW-0812">Transmembrane</keyword>
<gene>
    <name evidence="2" type="ORF">J2Z66_001924</name>
</gene>
<evidence type="ECO:0000313" key="2">
    <source>
        <dbReference type="EMBL" id="MBP1990326.1"/>
    </source>
</evidence>
<sequence>MLSAKRKPVYVECVIAADIDKIWNHTQTPEKHEQWDLRFTHITYLPRKSQQEPQQFHYETRIGFGISISGTGQTRASVEENDGARLSALAFSSEERMSLIRTGGGYWKYVPYVPCVPCVSPAPQEDQALTKFLTRYDYKTRWGLVGAWLDRLLFRPLITWATAWSFDCLRLWLERELSPRISTKLSLIYTSILAVLVFIWIWHGLVPKWLYPEAGEQQVLELLGLFPGQEKAALRVAGTAEILMGLVLLFGQRYRWLYGIMTVMLVVLGVSALVGVPILLKAPFNPLTFNLAVAACCLVNWVLHPYVPMASRCVMREPRAVSNTPGKKKEGTKDAFNL</sequence>
<proteinExistence type="predicted"/>
<dbReference type="RefSeq" id="WP_209971103.1">
    <property type="nucleotide sequence ID" value="NZ_JAGGLB010000004.1"/>
</dbReference>
<keyword evidence="1" id="KW-0472">Membrane</keyword>
<keyword evidence="3" id="KW-1185">Reference proteome</keyword>
<feature type="transmembrane region" description="Helical" evidence="1">
    <location>
        <begin position="286"/>
        <end position="307"/>
    </location>
</feature>
<dbReference type="InterPro" id="IPR025695">
    <property type="entry name" value="DoxX-like"/>
</dbReference>
<feature type="transmembrane region" description="Helical" evidence="1">
    <location>
        <begin position="232"/>
        <end position="250"/>
    </location>
</feature>
<dbReference type="Proteomes" id="UP001519287">
    <property type="component" value="Unassembled WGS sequence"/>
</dbReference>
<keyword evidence="1" id="KW-1133">Transmembrane helix</keyword>
<dbReference type="SUPFAM" id="SSF55961">
    <property type="entry name" value="Bet v1-like"/>
    <property type="match status" value="1"/>
</dbReference>
<comment type="caution">
    <text evidence="2">The sequence shown here is derived from an EMBL/GenBank/DDBJ whole genome shotgun (WGS) entry which is preliminary data.</text>
</comment>
<evidence type="ECO:0000313" key="3">
    <source>
        <dbReference type="Proteomes" id="UP001519287"/>
    </source>
</evidence>
<dbReference type="Pfam" id="PF13781">
    <property type="entry name" value="DoxX_3"/>
    <property type="match status" value="1"/>
</dbReference>
<evidence type="ECO:0000256" key="1">
    <source>
        <dbReference type="SAM" id="Phobius"/>
    </source>
</evidence>